<evidence type="ECO:0000313" key="2">
    <source>
        <dbReference type="Proteomes" id="UP001141806"/>
    </source>
</evidence>
<proteinExistence type="predicted"/>
<dbReference type="Pfam" id="PF05633">
    <property type="entry name" value="ROH1-like"/>
    <property type="match status" value="1"/>
</dbReference>
<gene>
    <name evidence="1" type="ORF">NE237_015732</name>
</gene>
<dbReference type="Proteomes" id="UP001141806">
    <property type="component" value="Unassembled WGS sequence"/>
</dbReference>
<dbReference type="InterPro" id="IPR008511">
    <property type="entry name" value="ROH1-like"/>
</dbReference>
<accession>A0A9Q0KEV4</accession>
<name>A0A9Q0KEV4_9MAGN</name>
<sequence length="128" mass="14200">MSAMEYQGSSVSLAFLGRPILSFRRNQVSSMEGNPDQDDFELFQKNVADRFLNLFTSSDGGGGAKDVDNLLSIAYLLLPENRTCISVCAGPIFKSTFSRYIADHKPFICIFTSRPSDDRVSTWRPSCG</sequence>
<dbReference type="OrthoDB" id="1878996at2759"/>
<dbReference type="AlphaFoldDB" id="A0A9Q0KEV4"/>
<comment type="caution">
    <text evidence="1">The sequence shown here is derived from an EMBL/GenBank/DDBJ whole genome shotgun (WGS) entry which is preliminary data.</text>
</comment>
<dbReference type="EMBL" id="JAMYWD010000006">
    <property type="protein sequence ID" value="KAJ4969031.1"/>
    <property type="molecule type" value="Genomic_DNA"/>
</dbReference>
<organism evidence="1 2">
    <name type="scientific">Protea cynaroides</name>
    <dbReference type="NCBI Taxonomy" id="273540"/>
    <lineage>
        <taxon>Eukaryota</taxon>
        <taxon>Viridiplantae</taxon>
        <taxon>Streptophyta</taxon>
        <taxon>Embryophyta</taxon>
        <taxon>Tracheophyta</taxon>
        <taxon>Spermatophyta</taxon>
        <taxon>Magnoliopsida</taxon>
        <taxon>Proteales</taxon>
        <taxon>Proteaceae</taxon>
        <taxon>Protea</taxon>
    </lineage>
</organism>
<protein>
    <submittedName>
        <fullName evidence="1">Uncharacterized protein</fullName>
    </submittedName>
</protein>
<evidence type="ECO:0000313" key="1">
    <source>
        <dbReference type="EMBL" id="KAJ4969031.1"/>
    </source>
</evidence>
<keyword evidence="2" id="KW-1185">Reference proteome</keyword>
<reference evidence="1" key="1">
    <citation type="journal article" date="2023" name="Plant J.">
        <title>The genome of the king protea, Protea cynaroides.</title>
        <authorList>
            <person name="Chang J."/>
            <person name="Duong T.A."/>
            <person name="Schoeman C."/>
            <person name="Ma X."/>
            <person name="Roodt D."/>
            <person name="Barker N."/>
            <person name="Li Z."/>
            <person name="Van de Peer Y."/>
            <person name="Mizrachi E."/>
        </authorList>
    </citation>
    <scope>NUCLEOTIDE SEQUENCE</scope>
    <source>
        <tissue evidence="1">Young leaves</tissue>
    </source>
</reference>